<comment type="similarity">
    <text evidence="2">Belongs to the FUN14 family.</text>
</comment>
<dbReference type="Proteomes" id="UP000318571">
    <property type="component" value="Chromosome 3"/>
</dbReference>
<proteinExistence type="inferred from homology"/>
<dbReference type="Pfam" id="PF04930">
    <property type="entry name" value="FUN14"/>
    <property type="match status" value="1"/>
</dbReference>
<dbReference type="GO" id="GO:0005741">
    <property type="term" value="C:mitochondrial outer membrane"/>
    <property type="evidence" value="ECO:0007669"/>
    <property type="project" value="UniProtKB-SubCell"/>
</dbReference>
<organism evidence="6 7">
    <name type="scientific">Tigriopus californicus</name>
    <name type="common">Marine copepod</name>
    <dbReference type="NCBI Taxonomy" id="6832"/>
    <lineage>
        <taxon>Eukaryota</taxon>
        <taxon>Metazoa</taxon>
        <taxon>Ecdysozoa</taxon>
        <taxon>Arthropoda</taxon>
        <taxon>Crustacea</taxon>
        <taxon>Multicrustacea</taxon>
        <taxon>Hexanauplia</taxon>
        <taxon>Copepoda</taxon>
        <taxon>Harpacticoida</taxon>
        <taxon>Harpacticidae</taxon>
        <taxon>Tigriopus</taxon>
    </lineage>
</organism>
<dbReference type="InterPro" id="IPR007014">
    <property type="entry name" value="FUN14"/>
</dbReference>
<keyword evidence="5" id="KW-0472">Membrane</keyword>
<keyword evidence="7" id="KW-1185">Reference proteome</keyword>
<evidence type="ECO:0000256" key="5">
    <source>
        <dbReference type="ARBA" id="ARBA00023136"/>
    </source>
</evidence>
<gene>
    <name evidence="6" type="ORF">TCAL_00930</name>
</gene>
<protein>
    <submittedName>
        <fullName evidence="6">Uncharacterized protein</fullName>
    </submittedName>
</protein>
<evidence type="ECO:0000256" key="1">
    <source>
        <dbReference type="ARBA" id="ARBA00004374"/>
    </source>
</evidence>
<accession>A0A553P7I9</accession>
<sequence>MKGRHVYVHVSERERLEKKHYIEVEVVENRSCVPCSHTRTYFVRSFNGQLILVILFELQRIKLARVLAALRLLSRAMSSVELGKEIVFGGACGLCVGYVSKKFGSKFIAGAATAAFMGLRYAIFDGHHLANWSPLEKDDASYGSYLFRKTRRETTKGSKRFETFCKDNIFVVSGFAGGLVLSSA</sequence>
<name>A0A553P7I9_TIGCA</name>
<comment type="subcellular location">
    <subcellularLocation>
        <location evidence="1">Mitochondrion outer membrane</location>
        <topology evidence="1">Multi-pass membrane protein</topology>
    </subcellularLocation>
</comment>
<keyword evidence="3" id="KW-0812">Transmembrane</keyword>
<dbReference type="AlphaFoldDB" id="A0A553P7I9"/>
<dbReference type="GO" id="GO:0000422">
    <property type="term" value="P:autophagy of mitochondrion"/>
    <property type="evidence" value="ECO:0007669"/>
    <property type="project" value="TreeGrafter"/>
</dbReference>
<evidence type="ECO:0000313" key="7">
    <source>
        <dbReference type="Proteomes" id="UP000318571"/>
    </source>
</evidence>
<evidence type="ECO:0000256" key="2">
    <source>
        <dbReference type="ARBA" id="ARBA00009160"/>
    </source>
</evidence>
<dbReference type="PANTHER" id="PTHR21346:SF0">
    <property type="entry name" value="RE45833P"/>
    <property type="match status" value="1"/>
</dbReference>
<dbReference type="EMBL" id="VCGU01000007">
    <property type="protein sequence ID" value="TRY73658.1"/>
    <property type="molecule type" value="Genomic_DNA"/>
</dbReference>
<keyword evidence="4" id="KW-1133">Transmembrane helix</keyword>
<evidence type="ECO:0000256" key="4">
    <source>
        <dbReference type="ARBA" id="ARBA00022989"/>
    </source>
</evidence>
<evidence type="ECO:0000256" key="3">
    <source>
        <dbReference type="ARBA" id="ARBA00022692"/>
    </source>
</evidence>
<dbReference type="PANTHER" id="PTHR21346">
    <property type="entry name" value="FUN14 DOMAIN CONTAINING"/>
    <property type="match status" value="1"/>
</dbReference>
<reference evidence="6 7" key="1">
    <citation type="journal article" date="2018" name="Nat. Ecol. Evol.">
        <title>Genomic signatures of mitonuclear coevolution across populations of Tigriopus californicus.</title>
        <authorList>
            <person name="Barreto F.S."/>
            <person name="Watson E.T."/>
            <person name="Lima T.G."/>
            <person name="Willett C.S."/>
            <person name="Edmands S."/>
            <person name="Li W."/>
            <person name="Burton R.S."/>
        </authorList>
    </citation>
    <scope>NUCLEOTIDE SEQUENCE [LARGE SCALE GENOMIC DNA]</scope>
    <source>
        <strain evidence="6 7">San Diego</strain>
    </source>
</reference>
<evidence type="ECO:0000313" key="6">
    <source>
        <dbReference type="EMBL" id="TRY73658.1"/>
    </source>
</evidence>
<comment type="caution">
    <text evidence="6">The sequence shown here is derived from an EMBL/GenBank/DDBJ whole genome shotgun (WGS) entry which is preliminary data.</text>
</comment>